<protein>
    <recommendedName>
        <fullName evidence="4">Anti sigma-E protein RseA N-terminal domain-containing protein</fullName>
    </recommendedName>
</protein>
<feature type="compositionally biased region" description="Pro residues" evidence="1">
    <location>
        <begin position="167"/>
        <end position="179"/>
    </location>
</feature>
<dbReference type="EMBL" id="JBHSMG010000005">
    <property type="protein sequence ID" value="MFC5503465.1"/>
    <property type="molecule type" value="Genomic_DNA"/>
</dbReference>
<feature type="compositionally biased region" description="Low complexity" evidence="1">
    <location>
        <begin position="125"/>
        <end position="135"/>
    </location>
</feature>
<reference evidence="3" key="1">
    <citation type="journal article" date="2019" name="Int. J. Syst. Evol. Microbiol.">
        <title>The Global Catalogue of Microorganisms (GCM) 10K type strain sequencing project: providing services to taxonomists for standard genome sequencing and annotation.</title>
        <authorList>
            <consortium name="The Broad Institute Genomics Platform"/>
            <consortium name="The Broad Institute Genome Sequencing Center for Infectious Disease"/>
            <person name="Wu L."/>
            <person name="Ma J."/>
        </authorList>
    </citation>
    <scope>NUCLEOTIDE SEQUENCE [LARGE SCALE GENOMIC DNA]</scope>
    <source>
        <strain evidence="3">CGMCC 4.6997</strain>
    </source>
</reference>
<comment type="caution">
    <text evidence="2">The sequence shown here is derived from an EMBL/GenBank/DDBJ whole genome shotgun (WGS) entry which is preliminary data.</text>
</comment>
<feature type="region of interest" description="Disordered" evidence="1">
    <location>
        <begin position="107"/>
        <end position="187"/>
    </location>
</feature>
<gene>
    <name evidence="2" type="ORF">ACFPJ4_14545</name>
</gene>
<proteinExistence type="predicted"/>
<accession>A0ABW0NSH0</accession>
<evidence type="ECO:0008006" key="4">
    <source>
        <dbReference type="Google" id="ProtNLM"/>
    </source>
</evidence>
<name>A0ABW0NSH0_9MICO</name>
<evidence type="ECO:0000313" key="3">
    <source>
        <dbReference type="Proteomes" id="UP001596039"/>
    </source>
</evidence>
<evidence type="ECO:0000313" key="2">
    <source>
        <dbReference type="EMBL" id="MFC5503465.1"/>
    </source>
</evidence>
<keyword evidence="3" id="KW-1185">Reference proteome</keyword>
<dbReference type="Proteomes" id="UP001596039">
    <property type="component" value="Unassembled WGS sequence"/>
</dbReference>
<dbReference type="RefSeq" id="WP_386741175.1">
    <property type="nucleotide sequence ID" value="NZ_JBHSMG010000005.1"/>
</dbReference>
<organism evidence="2 3">
    <name type="scientific">Lysinimonas soli</name>
    <dbReference type="NCBI Taxonomy" id="1074233"/>
    <lineage>
        <taxon>Bacteria</taxon>
        <taxon>Bacillati</taxon>
        <taxon>Actinomycetota</taxon>
        <taxon>Actinomycetes</taxon>
        <taxon>Micrococcales</taxon>
        <taxon>Microbacteriaceae</taxon>
        <taxon>Lysinimonas</taxon>
    </lineage>
</organism>
<evidence type="ECO:0000256" key="1">
    <source>
        <dbReference type="SAM" id="MobiDB-lite"/>
    </source>
</evidence>
<sequence length="187" mass="18959">MTDPIRELLAEEGMSSERELEDVLLRMRAEATGVPPIPSAAVAALMPERTRRAPVWRRRPVVTGLIVLGSLGLGVGTAAASPEVRSAAQQVVQTVLGSIGSIGSVVAPSTSAPEPHATPTPFSTPTPSATSSDHPSATDHPGKGIGATTAPGKTGQMPTPSQRKTPPAAPPTHPAPAPSAPGATHHP</sequence>